<organism evidence="3 4">
    <name type="scientific">Paragonimus heterotremus</name>
    <dbReference type="NCBI Taxonomy" id="100268"/>
    <lineage>
        <taxon>Eukaryota</taxon>
        <taxon>Metazoa</taxon>
        <taxon>Spiralia</taxon>
        <taxon>Lophotrochozoa</taxon>
        <taxon>Platyhelminthes</taxon>
        <taxon>Trematoda</taxon>
        <taxon>Digenea</taxon>
        <taxon>Plagiorchiida</taxon>
        <taxon>Troglotremata</taxon>
        <taxon>Troglotrematidae</taxon>
        <taxon>Paragonimus</taxon>
    </lineage>
</organism>
<feature type="compositionally biased region" description="Basic and acidic residues" evidence="1">
    <location>
        <begin position="904"/>
        <end position="915"/>
    </location>
</feature>
<evidence type="ECO:0000313" key="4">
    <source>
        <dbReference type="Proteomes" id="UP000748531"/>
    </source>
</evidence>
<keyword evidence="4" id="KW-1185">Reference proteome</keyword>
<feature type="compositionally biased region" description="Low complexity" evidence="1">
    <location>
        <begin position="434"/>
        <end position="444"/>
    </location>
</feature>
<comment type="caution">
    <text evidence="3">The sequence shown here is derived from an EMBL/GenBank/DDBJ whole genome shotgun (WGS) entry which is preliminary data.</text>
</comment>
<dbReference type="PANTHER" id="PTHR14633">
    <property type="entry name" value="LITTLE ELONGATION COMPLEX SUBUNIT 2"/>
    <property type="match status" value="1"/>
</dbReference>
<feature type="region of interest" description="Disordered" evidence="1">
    <location>
        <begin position="332"/>
        <end position="473"/>
    </location>
</feature>
<dbReference type="InterPro" id="IPR019535">
    <property type="entry name" value="ICE2_C"/>
</dbReference>
<dbReference type="GO" id="GO:0008023">
    <property type="term" value="C:transcription elongation factor complex"/>
    <property type="evidence" value="ECO:0007669"/>
    <property type="project" value="InterPro"/>
</dbReference>
<feature type="region of interest" description="Disordered" evidence="1">
    <location>
        <begin position="864"/>
        <end position="915"/>
    </location>
</feature>
<dbReference type="AlphaFoldDB" id="A0A8J4TAS8"/>
<evidence type="ECO:0000256" key="1">
    <source>
        <dbReference type="SAM" id="MobiDB-lite"/>
    </source>
</evidence>
<dbReference type="Pfam" id="PF10505">
    <property type="entry name" value="NARG2_C"/>
    <property type="match status" value="1"/>
</dbReference>
<feature type="compositionally biased region" description="Low complexity" evidence="1">
    <location>
        <begin position="348"/>
        <end position="357"/>
    </location>
</feature>
<dbReference type="Proteomes" id="UP000748531">
    <property type="component" value="Unassembled WGS sequence"/>
</dbReference>
<evidence type="ECO:0000313" key="3">
    <source>
        <dbReference type="EMBL" id="KAF5401164.1"/>
    </source>
</evidence>
<sequence>MLFLGDCTISDITPPEFDLLTVQKTIFHYFDDLRAATDEAKLSSAIDSDTGSIEAEGGNCPCCLQPYIHITSEDVRQYTQLLSDFTGDLAKLPSLLDVTDRRAKIAEVNKLQLMHAKITQSQLLVQKCLEESQSCAHVNIGMNAELLIQDFLATQQKIILNHICTFYRFSRPITITFGVKASHAVELGIANKVTAVHLPAHERLSLSFDPILSHFAHEKAEQEDHMLMRRKSASLKEADEALTDLPEMVLSTTLLSLLFGQSSLVNVYIPFTVIADNSDSSLHSCHCVEFCDPIYSSPLDARSRARLYFELGFYSKYISDLPTFSSDCSKLDESHVNGTPQVEPNCASSVSSTVGKSDSVDAPRRMSLRSRAKSTVVHDPPVLDIPPKNNCSRPEQYSSPSSSSTRVTRQQASKQASLPNITRSLTDDKSHNLSPTTPVSSTTRRFSRRPVIPDEDTDDDDDDEPQQLSIDVDSATVSRLAPVYVPSSTMLEIAASCAVVSRRRKSDNISESKDERTPNSPDPDAPSSPDPQEISSECLKSPHSDLVIPLEPVKPTEQLDDSSVVQLSTPASSTSSSWVTLNLGSVRARVHYPHTRWSHLASCLACNRSSELVTEVTGRCALWPSCSSRRAAKADTASGAESTDFRPIFVQLKPEYLGDWGCEVLSPFELADSWLGSTLRGGADILRVRVRVDTGAVVWAEYQTLEELMSANPGLRPEVNLGALSSLFEELSKLPVGSYVLTQNVTSHSAGSFDLYEAVNGSPVDMYPSEAQQFVDLRDVHERFLKTSSSVMEMLPTMKSDRHECSNPPNPSVSSLLTVTRLKLDLSLPAGLEPNDSSDGNSERGLCLPGLPFGRLLECVADTKPSLNASTSQPKKRRDRNNRSKLSDRQDKDAPRCLTRSKQRPNERPTRCRKR</sequence>
<feature type="compositionally biased region" description="Polar residues" evidence="1">
    <location>
        <begin position="405"/>
        <end position="424"/>
    </location>
</feature>
<evidence type="ECO:0000259" key="2">
    <source>
        <dbReference type="Pfam" id="PF10505"/>
    </source>
</evidence>
<feature type="domain" description="Little elongation complex subunit 2 C-terminal" evidence="2">
    <location>
        <begin position="641"/>
        <end position="787"/>
    </location>
</feature>
<feature type="compositionally biased region" description="Basic and acidic residues" evidence="1">
    <location>
        <begin position="506"/>
        <end position="517"/>
    </location>
</feature>
<proteinExistence type="predicted"/>
<dbReference type="PANTHER" id="PTHR14633:SF3">
    <property type="entry name" value="LITTLE ELONGATION COMPLEX SUBUNIT 2"/>
    <property type="match status" value="1"/>
</dbReference>
<reference evidence="3" key="1">
    <citation type="submission" date="2019-05" db="EMBL/GenBank/DDBJ databases">
        <title>Annotation for the trematode Paragonimus heterotremus.</title>
        <authorList>
            <person name="Choi Y.-J."/>
        </authorList>
    </citation>
    <scope>NUCLEOTIDE SEQUENCE</scope>
    <source>
        <strain evidence="3">LC</strain>
    </source>
</reference>
<feature type="compositionally biased region" description="Acidic residues" evidence="1">
    <location>
        <begin position="453"/>
        <end position="465"/>
    </location>
</feature>
<name>A0A8J4TAS8_9TREM</name>
<accession>A0A8J4TAS8</accession>
<dbReference type="GO" id="GO:0042796">
    <property type="term" value="P:snRNA transcription by RNA polymerase III"/>
    <property type="evidence" value="ECO:0007669"/>
    <property type="project" value="TreeGrafter"/>
</dbReference>
<dbReference type="EMBL" id="LUCH01002661">
    <property type="protein sequence ID" value="KAF5401164.1"/>
    <property type="molecule type" value="Genomic_DNA"/>
</dbReference>
<dbReference type="GO" id="GO:0042795">
    <property type="term" value="P:snRNA transcription by RNA polymerase II"/>
    <property type="evidence" value="ECO:0007669"/>
    <property type="project" value="TreeGrafter"/>
</dbReference>
<gene>
    <name evidence="3" type="ORF">PHET_05701</name>
</gene>
<dbReference type="GO" id="GO:0045945">
    <property type="term" value="P:positive regulation of transcription by RNA polymerase III"/>
    <property type="evidence" value="ECO:0007669"/>
    <property type="project" value="TreeGrafter"/>
</dbReference>
<feature type="compositionally biased region" description="Pro residues" evidence="1">
    <location>
        <begin position="520"/>
        <end position="529"/>
    </location>
</feature>
<dbReference type="OrthoDB" id="6288737at2759"/>
<protein>
    <recommendedName>
        <fullName evidence="2">Little elongation complex subunit 2 C-terminal domain-containing protein</fullName>
    </recommendedName>
</protein>
<feature type="compositionally biased region" description="Basic and acidic residues" evidence="1">
    <location>
        <begin position="881"/>
        <end position="895"/>
    </location>
</feature>
<feature type="region of interest" description="Disordered" evidence="1">
    <location>
        <begin position="500"/>
        <end position="537"/>
    </location>
</feature>